<geneLocation type="plasmid" evidence="1 2">
    <name>unnamed</name>
</geneLocation>
<dbReference type="EMBL" id="CP005746">
    <property type="protein sequence ID" value="AHH11132.1"/>
    <property type="molecule type" value="Genomic_DNA"/>
</dbReference>
<protein>
    <submittedName>
        <fullName evidence="1">Uncharacterized protein</fullName>
    </submittedName>
</protein>
<keyword evidence="1" id="KW-0614">Plasmid</keyword>
<accession>W5SW63</accession>
<reference evidence="1" key="1">
    <citation type="submission" date="2013-04" db="EMBL/GenBank/DDBJ databases">
        <title>Comparative Genomics of Relapsing Fever Spirochetes.</title>
        <authorList>
            <person name="Schwan T.G."/>
            <person name="Raffel S.J."/>
            <person name="Porcella S.F."/>
            <person name="Martens C.A."/>
            <person name="Bruno D.P."/>
            <person name="Ricklefs S.M."/>
            <person name="Barbian K.B."/>
        </authorList>
    </citation>
    <scope>NUCLEOTIDE SEQUENCE</scope>
    <source>
        <strain evidence="1">Co53</strain>
        <plasmid evidence="1">unnamed</plasmid>
    </source>
</reference>
<evidence type="ECO:0000313" key="1">
    <source>
        <dbReference type="EMBL" id="AHH11132.1"/>
    </source>
</evidence>
<dbReference type="Proteomes" id="UP000019330">
    <property type="component" value="Plasmid unnamed"/>
</dbReference>
<dbReference type="AlphaFoldDB" id="W5SW63"/>
<keyword evidence="2" id="KW-1185">Reference proteome</keyword>
<name>W5SW63_9SPIR</name>
<organism evidence="1">
    <name type="scientific">Borrelia coriaceae ATCC 43381</name>
    <dbReference type="NCBI Taxonomy" id="1408429"/>
    <lineage>
        <taxon>Bacteria</taxon>
        <taxon>Pseudomonadati</taxon>
        <taxon>Spirochaetota</taxon>
        <taxon>Spirochaetia</taxon>
        <taxon>Spirochaetales</taxon>
        <taxon>Borreliaceae</taxon>
        <taxon>Borrelia</taxon>
    </lineage>
</organism>
<dbReference type="HOGENOM" id="CLU_3388339_0_0_12"/>
<proteinExistence type="predicted"/>
<sequence length="32" mass="3742">MYLMIDRVWSLCYGLNHFSILSINGMELMYGA</sequence>
<gene>
    <name evidence="1" type="ORF">BCO_0900026</name>
</gene>
<evidence type="ECO:0000313" key="2">
    <source>
        <dbReference type="Proteomes" id="UP000019330"/>
    </source>
</evidence>